<dbReference type="Proteomes" id="UP001441944">
    <property type="component" value="Unassembled WGS sequence"/>
</dbReference>
<dbReference type="SMART" id="SM00460">
    <property type="entry name" value="TGc"/>
    <property type="match status" value="1"/>
</dbReference>
<dbReference type="Pfam" id="PF01841">
    <property type="entry name" value="Transglut_core"/>
    <property type="match status" value="1"/>
</dbReference>
<reference evidence="2 3" key="1">
    <citation type="submission" date="2024-04" db="EMBL/GenBank/DDBJ databases">
        <title>Draft genome sequence of Pseudophaeobacter arcticus NBRC 116598.</title>
        <authorList>
            <person name="Miyakawa T."/>
            <person name="Kusuya Y."/>
            <person name="Miura T."/>
        </authorList>
    </citation>
    <scope>NUCLEOTIDE SEQUENCE [LARGE SCALE GENOMIC DNA]</scope>
    <source>
        <strain evidence="2 3">SU-CL00105</strain>
    </source>
</reference>
<dbReference type="Gene3D" id="3.10.620.30">
    <property type="match status" value="1"/>
</dbReference>
<protein>
    <submittedName>
        <fullName evidence="2">Transglutaminase family protein</fullName>
    </submittedName>
</protein>
<comment type="caution">
    <text evidence="2">The sequence shown here is derived from an EMBL/GenBank/DDBJ whole genome shotgun (WGS) entry which is preliminary data.</text>
</comment>
<dbReference type="EMBL" id="BAABWU010000001">
    <property type="protein sequence ID" value="GAA6194880.1"/>
    <property type="molecule type" value="Genomic_DNA"/>
</dbReference>
<dbReference type="InterPro" id="IPR002931">
    <property type="entry name" value="Transglutaminase-like"/>
</dbReference>
<dbReference type="Gene3D" id="2.60.40.2250">
    <property type="match status" value="1"/>
</dbReference>
<evidence type="ECO:0000259" key="1">
    <source>
        <dbReference type="SMART" id="SM00460"/>
    </source>
</evidence>
<organism evidence="2 3">
    <name type="scientific">Pseudophaeobacter arcticus</name>
    <dbReference type="NCBI Taxonomy" id="385492"/>
    <lineage>
        <taxon>Bacteria</taxon>
        <taxon>Pseudomonadati</taxon>
        <taxon>Pseudomonadota</taxon>
        <taxon>Alphaproteobacteria</taxon>
        <taxon>Rhodobacterales</taxon>
        <taxon>Paracoccaceae</taxon>
        <taxon>Pseudophaeobacter</taxon>
    </lineage>
</organism>
<sequence>MLLSIQAHLIYRSEHPCDLLLQIEAAQDTEQRLQNTQFCLSPDVETSIVSGEEQVGTRRWLRVAGEFECMYQTQVVVDRKTAILAELAATELRQLPSEVTKFLMPSRYCQPEDFANSVPALFGAASGGQLIVAMSEWIENQFTYDSFASHGLTTATDSFGARAGVCRDYAHVLIAMARSVGIPARFVSAYAPDVTPQDFHAVAEVYLENQWHLVDPTGMAKASEIARIGVGRDAADVSFMTSYGSMLLKKQAVNVARSV</sequence>
<accession>A0ABQ0AG89</accession>
<dbReference type="PANTHER" id="PTHR33490:SF12">
    <property type="entry name" value="BLL5557 PROTEIN"/>
    <property type="match status" value="1"/>
</dbReference>
<name>A0ABQ0AG89_9RHOB</name>
<evidence type="ECO:0000313" key="2">
    <source>
        <dbReference type="EMBL" id="GAA6194880.1"/>
    </source>
</evidence>
<dbReference type="SUPFAM" id="SSF54001">
    <property type="entry name" value="Cysteine proteinases"/>
    <property type="match status" value="1"/>
</dbReference>
<dbReference type="RefSeq" id="WP_353396528.1">
    <property type="nucleotide sequence ID" value="NZ_BAABWU010000001.1"/>
</dbReference>
<evidence type="ECO:0000313" key="3">
    <source>
        <dbReference type="Proteomes" id="UP001441944"/>
    </source>
</evidence>
<proteinExistence type="predicted"/>
<dbReference type="PANTHER" id="PTHR33490">
    <property type="entry name" value="BLR5614 PROTEIN-RELATED"/>
    <property type="match status" value="1"/>
</dbReference>
<dbReference type="InterPro" id="IPR038765">
    <property type="entry name" value="Papain-like_cys_pep_sf"/>
</dbReference>
<feature type="domain" description="Transglutaminase-like" evidence="1">
    <location>
        <begin position="158"/>
        <end position="218"/>
    </location>
</feature>
<keyword evidence="3" id="KW-1185">Reference proteome</keyword>
<gene>
    <name evidence="2" type="ORF">NBRC116598_03240</name>
</gene>